<evidence type="ECO:0000313" key="3">
    <source>
        <dbReference type="Proteomes" id="UP000027586"/>
    </source>
</evidence>
<feature type="transmembrane region" description="Helical" evidence="1">
    <location>
        <begin position="175"/>
        <end position="197"/>
    </location>
</feature>
<feature type="transmembrane region" description="Helical" evidence="1">
    <location>
        <begin position="117"/>
        <end position="138"/>
    </location>
</feature>
<dbReference type="Proteomes" id="UP000027586">
    <property type="component" value="Unassembled WGS sequence"/>
</dbReference>
<dbReference type="VEuPathDB" id="FungiDB:LCOR_09873.1"/>
<dbReference type="OrthoDB" id="2264296at2759"/>
<evidence type="ECO:0000313" key="2">
    <source>
        <dbReference type="EMBL" id="CDH59036.1"/>
    </source>
</evidence>
<feature type="transmembrane region" description="Helical" evidence="1">
    <location>
        <begin position="78"/>
        <end position="97"/>
    </location>
</feature>
<gene>
    <name evidence="2" type="ORF">LCOR_09873.1</name>
</gene>
<keyword evidence="1" id="KW-0812">Transmembrane</keyword>
<reference evidence="2" key="1">
    <citation type="submission" date="2013-08" db="EMBL/GenBank/DDBJ databases">
        <title>Gene expansion shapes genome architecture in the human pathogen Lichtheimia corymbifera: an evolutionary genomics analysis in the ancient terrestrial Mucorales (Mucoromycotina).</title>
        <authorList>
            <person name="Schwartze V.U."/>
            <person name="Winter S."/>
            <person name="Shelest E."/>
            <person name="Marcet-Houben M."/>
            <person name="Horn F."/>
            <person name="Wehner S."/>
            <person name="Hoffmann K."/>
            <person name="Riege K."/>
            <person name="Sammeth M."/>
            <person name="Nowrousian M."/>
            <person name="Valiante V."/>
            <person name="Linde J."/>
            <person name="Jacobsen I.D."/>
            <person name="Marz M."/>
            <person name="Brakhage A.A."/>
            <person name="Gabaldon T."/>
            <person name="Bocker S."/>
            <person name="Voigt K."/>
        </authorList>
    </citation>
    <scope>NUCLEOTIDE SEQUENCE [LARGE SCALE GENOMIC DNA]</scope>
    <source>
        <strain evidence="2">FSU 9682</strain>
    </source>
</reference>
<comment type="caution">
    <text evidence="2">The sequence shown here is derived from an EMBL/GenBank/DDBJ whole genome shotgun (WGS) entry which is preliminary data.</text>
</comment>
<keyword evidence="3" id="KW-1185">Reference proteome</keyword>
<name>A0A068SCU3_9FUNG</name>
<feature type="transmembrane region" description="Helical" evidence="1">
    <location>
        <begin position="209"/>
        <end position="233"/>
    </location>
</feature>
<keyword evidence="1" id="KW-0472">Membrane</keyword>
<protein>
    <submittedName>
        <fullName evidence="2">Uncharacterized protein</fullName>
    </submittedName>
</protein>
<keyword evidence="1" id="KW-1133">Transmembrane helix</keyword>
<proteinExistence type="predicted"/>
<sequence length="281" mass="31046">MASPEMLGFDIPVAVFSGVATLWAGALAMNDKRYAMRHTLTMLAGLSFLIATILELVASGELRSLYMDDSYFQMNSVAVLFAMIARYLLWCILFEVVRGISTTSEDSQLSTIPKTAYAWSALMTIFMIVYVILILVTGTFAAVVMYYIGTYGIVMMNILQWVLSSRPGYSLAISPFRVSFLIFLAILILVSLGQIFGNVSVYVLDMSGFMALTILSYVFGSLLASMALVFACACSSRWVSFNDHDRLNQVGDDEAQQPMGTYNPDDVYTSNKTVTDDVGRF</sequence>
<evidence type="ECO:0000256" key="1">
    <source>
        <dbReference type="SAM" id="Phobius"/>
    </source>
</evidence>
<organism evidence="2 3">
    <name type="scientific">Lichtheimia corymbifera JMRC:FSU:9682</name>
    <dbReference type="NCBI Taxonomy" id="1263082"/>
    <lineage>
        <taxon>Eukaryota</taxon>
        <taxon>Fungi</taxon>
        <taxon>Fungi incertae sedis</taxon>
        <taxon>Mucoromycota</taxon>
        <taxon>Mucoromycotina</taxon>
        <taxon>Mucoromycetes</taxon>
        <taxon>Mucorales</taxon>
        <taxon>Lichtheimiaceae</taxon>
        <taxon>Lichtheimia</taxon>
    </lineage>
</organism>
<feature type="transmembrane region" description="Helical" evidence="1">
    <location>
        <begin position="6"/>
        <end position="28"/>
    </location>
</feature>
<dbReference type="EMBL" id="CBTN010000064">
    <property type="protein sequence ID" value="CDH59036.1"/>
    <property type="molecule type" value="Genomic_DNA"/>
</dbReference>
<dbReference type="AlphaFoldDB" id="A0A068SCU3"/>
<feature type="transmembrane region" description="Helical" evidence="1">
    <location>
        <begin position="40"/>
        <end position="58"/>
    </location>
</feature>
<accession>A0A068SCU3</accession>
<feature type="transmembrane region" description="Helical" evidence="1">
    <location>
        <begin position="144"/>
        <end position="163"/>
    </location>
</feature>